<protein>
    <submittedName>
        <fullName evidence="6">NTE family protein</fullName>
    </submittedName>
</protein>
<evidence type="ECO:0000256" key="1">
    <source>
        <dbReference type="ARBA" id="ARBA00022801"/>
    </source>
</evidence>
<feature type="short sequence motif" description="GXSXG" evidence="4">
    <location>
        <begin position="38"/>
        <end position="42"/>
    </location>
</feature>
<proteinExistence type="predicted"/>
<feature type="domain" description="PNPLA" evidence="5">
    <location>
        <begin position="7"/>
        <end position="168"/>
    </location>
</feature>
<dbReference type="EMBL" id="QGGU01000011">
    <property type="protein sequence ID" value="PWK47271.1"/>
    <property type="molecule type" value="Genomic_DNA"/>
</dbReference>
<dbReference type="PANTHER" id="PTHR14226:SF76">
    <property type="entry name" value="NTE FAMILY PROTEIN RSSA"/>
    <property type="match status" value="1"/>
</dbReference>
<accession>A0A316FED8</accession>
<sequence>MKKKIGLALGSGAARGICHFGVIRALEEQNIRPDVICGTSVGALVGAAYVTGHLSALEDWFCEQTSRKMLSHLDINLFATGGIADGEKFIHFLKTKYGDYKIEDLPIPFAAITCDMSSGKEVWLTEGSIWDAVRASGAYPGLLSPVRRENQWLLDGGIVNPVPVSVCRALGATHVIGVNLNHDILSPKEQKDKEKSGLLNLDNTVLGKVRDRLKQSLTDRFSFNPKPKEYAPGILDVISCTVNIMQDRITRSRLAGDPADVIFNPRLSHIGFLETEKAIDIIEEGKKCVLRNAEQLAHLHDDD</sequence>
<evidence type="ECO:0000256" key="4">
    <source>
        <dbReference type="PROSITE-ProRule" id="PRU01161"/>
    </source>
</evidence>
<dbReference type="Gene3D" id="3.40.1090.10">
    <property type="entry name" value="Cytosolic phospholipase A2 catalytic domain"/>
    <property type="match status" value="1"/>
</dbReference>
<name>A0A316FED8_9GAMM</name>
<dbReference type="InterPro" id="IPR050301">
    <property type="entry name" value="NTE"/>
</dbReference>
<evidence type="ECO:0000256" key="2">
    <source>
        <dbReference type="ARBA" id="ARBA00022963"/>
    </source>
</evidence>
<evidence type="ECO:0000256" key="3">
    <source>
        <dbReference type="ARBA" id="ARBA00023098"/>
    </source>
</evidence>
<comment type="caution">
    <text evidence="6">The sequence shown here is derived from an EMBL/GenBank/DDBJ whole genome shotgun (WGS) entry which is preliminary data.</text>
</comment>
<evidence type="ECO:0000313" key="6">
    <source>
        <dbReference type="EMBL" id="PWK47271.1"/>
    </source>
</evidence>
<keyword evidence="3 4" id="KW-0443">Lipid metabolism</keyword>
<dbReference type="InterPro" id="IPR002641">
    <property type="entry name" value="PNPLA_dom"/>
</dbReference>
<reference evidence="6 7" key="1">
    <citation type="submission" date="2018-05" db="EMBL/GenBank/DDBJ databases">
        <title>Genomic Encyclopedia of Type Strains, Phase IV (KMG-IV): sequencing the most valuable type-strain genomes for metagenomic binning, comparative biology and taxonomic classification.</title>
        <authorList>
            <person name="Goeker M."/>
        </authorList>
    </citation>
    <scope>NUCLEOTIDE SEQUENCE [LARGE SCALE GENOMIC DNA]</scope>
    <source>
        <strain evidence="6 7">DSM 25350</strain>
    </source>
</reference>
<evidence type="ECO:0000259" key="5">
    <source>
        <dbReference type="PROSITE" id="PS51635"/>
    </source>
</evidence>
<feature type="active site" description="Proton acceptor" evidence="4">
    <location>
        <position position="155"/>
    </location>
</feature>
<dbReference type="AlphaFoldDB" id="A0A316FED8"/>
<feature type="short sequence motif" description="DGA/G" evidence="4">
    <location>
        <begin position="155"/>
        <end position="157"/>
    </location>
</feature>
<dbReference type="InterPro" id="IPR016035">
    <property type="entry name" value="Acyl_Trfase/lysoPLipase"/>
</dbReference>
<keyword evidence="7" id="KW-1185">Reference proteome</keyword>
<comment type="caution">
    <text evidence="4">Lacks conserved residue(s) required for the propagation of feature annotation.</text>
</comment>
<dbReference type="Pfam" id="PF01734">
    <property type="entry name" value="Patatin"/>
    <property type="match status" value="1"/>
</dbReference>
<dbReference type="GO" id="GO:0016787">
    <property type="term" value="F:hydrolase activity"/>
    <property type="evidence" value="ECO:0007669"/>
    <property type="project" value="UniProtKB-UniRule"/>
</dbReference>
<dbReference type="OrthoDB" id="5290098at2"/>
<keyword evidence="2 4" id="KW-0442">Lipid degradation</keyword>
<gene>
    <name evidence="6" type="ORF">C8D97_11116</name>
</gene>
<evidence type="ECO:0000313" key="7">
    <source>
        <dbReference type="Proteomes" id="UP000245790"/>
    </source>
</evidence>
<feature type="active site" description="Nucleophile" evidence="4">
    <location>
        <position position="40"/>
    </location>
</feature>
<organism evidence="6 7">
    <name type="scientific">Pleionea mediterranea</name>
    <dbReference type="NCBI Taxonomy" id="523701"/>
    <lineage>
        <taxon>Bacteria</taxon>
        <taxon>Pseudomonadati</taxon>
        <taxon>Pseudomonadota</taxon>
        <taxon>Gammaproteobacteria</taxon>
        <taxon>Oceanospirillales</taxon>
        <taxon>Pleioneaceae</taxon>
        <taxon>Pleionea</taxon>
    </lineage>
</organism>
<keyword evidence="1 4" id="KW-0378">Hydrolase</keyword>
<dbReference type="SUPFAM" id="SSF52151">
    <property type="entry name" value="FabD/lysophospholipase-like"/>
    <property type="match status" value="1"/>
</dbReference>
<dbReference type="Proteomes" id="UP000245790">
    <property type="component" value="Unassembled WGS sequence"/>
</dbReference>
<dbReference type="PANTHER" id="PTHR14226">
    <property type="entry name" value="NEUROPATHY TARGET ESTERASE/SWISS CHEESE D.MELANOGASTER"/>
    <property type="match status" value="1"/>
</dbReference>
<dbReference type="PROSITE" id="PS51635">
    <property type="entry name" value="PNPLA"/>
    <property type="match status" value="1"/>
</dbReference>
<dbReference type="GO" id="GO:0016042">
    <property type="term" value="P:lipid catabolic process"/>
    <property type="evidence" value="ECO:0007669"/>
    <property type="project" value="UniProtKB-UniRule"/>
</dbReference>